<evidence type="ECO:0000256" key="9">
    <source>
        <dbReference type="ARBA" id="ARBA00022679"/>
    </source>
</evidence>
<feature type="compositionally biased region" description="Basic and acidic residues" evidence="27">
    <location>
        <begin position="794"/>
        <end position="809"/>
    </location>
</feature>
<feature type="region of interest" description="Disordered" evidence="27">
    <location>
        <begin position="763"/>
        <end position="810"/>
    </location>
</feature>
<evidence type="ECO:0000256" key="2">
    <source>
        <dbReference type="ARBA" id="ARBA00001970"/>
    </source>
</evidence>
<evidence type="ECO:0000259" key="30">
    <source>
        <dbReference type="PROSITE" id="PS51349"/>
    </source>
</evidence>
<dbReference type="PROSITE" id="PS00191">
    <property type="entry name" value="CYTOCHROME_B5_1"/>
    <property type="match status" value="1"/>
</dbReference>
<keyword evidence="15" id="KW-0809">Transit peptide</keyword>
<dbReference type="PROSITE" id="PS50255">
    <property type="entry name" value="CYTOCHROME_B5_2"/>
    <property type="match status" value="1"/>
</dbReference>
<comment type="subcellular location">
    <subcellularLocation>
        <location evidence="3">Mitochondrion intermembrane space</location>
    </subcellularLocation>
</comment>
<dbReference type="GO" id="GO:0020037">
    <property type="term" value="F:heme binding"/>
    <property type="evidence" value="ECO:0007669"/>
    <property type="project" value="InterPro"/>
</dbReference>
<dbReference type="SUPFAM" id="SSF57850">
    <property type="entry name" value="RING/U-box"/>
    <property type="match status" value="3"/>
</dbReference>
<keyword evidence="8" id="KW-0288">FMN</keyword>
<keyword evidence="28" id="KW-0472">Membrane</keyword>
<feature type="domain" description="Cytochrome b5 heme-binding" evidence="29">
    <location>
        <begin position="710"/>
        <end position="787"/>
    </location>
</feature>
<feature type="transmembrane region" description="Helical" evidence="28">
    <location>
        <begin position="1397"/>
        <end position="1415"/>
    </location>
</feature>
<dbReference type="Gene3D" id="3.10.120.10">
    <property type="entry name" value="Cytochrome b5-like heme/steroid binding domain"/>
    <property type="match status" value="1"/>
</dbReference>
<dbReference type="Gene3D" id="3.30.40.10">
    <property type="entry name" value="Zinc/RING finger domain, C3HC4 (zinc finger)"/>
    <property type="match status" value="1"/>
</dbReference>
<dbReference type="InterPro" id="IPR012341">
    <property type="entry name" value="6hp_glycosidase-like_sf"/>
</dbReference>
<keyword evidence="9" id="KW-0808">Transferase</keyword>
<evidence type="ECO:0000256" key="7">
    <source>
        <dbReference type="ARBA" id="ARBA00022630"/>
    </source>
</evidence>
<feature type="transmembrane region" description="Helical" evidence="28">
    <location>
        <begin position="1627"/>
        <end position="1655"/>
    </location>
</feature>
<feature type="transmembrane region" description="Helical" evidence="28">
    <location>
        <begin position="1819"/>
        <end position="1840"/>
    </location>
</feature>
<dbReference type="OrthoDB" id="5392263at2759"/>
<evidence type="ECO:0000256" key="11">
    <source>
        <dbReference type="ARBA" id="ARBA00022737"/>
    </source>
</evidence>
<evidence type="ECO:0000256" key="3">
    <source>
        <dbReference type="ARBA" id="ARBA00004569"/>
    </source>
</evidence>
<dbReference type="CDD" id="cd02922">
    <property type="entry name" value="FCB2_FMN"/>
    <property type="match status" value="1"/>
</dbReference>
<dbReference type="EC" id="1.1.2.3" evidence="22"/>
<feature type="region of interest" description="Disordered" evidence="27">
    <location>
        <begin position="130"/>
        <end position="173"/>
    </location>
</feature>
<evidence type="ECO:0000256" key="14">
    <source>
        <dbReference type="ARBA" id="ARBA00022833"/>
    </source>
</evidence>
<keyword evidence="14" id="KW-0862">Zinc</keyword>
<comment type="cofactor">
    <cofactor evidence="1">
        <name>FMN</name>
        <dbReference type="ChEBI" id="CHEBI:58210"/>
    </cofactor>
</comment>
<sequence length="3024" mass="336284">MIEGLVTFTNRSISACVDISRTSSQLPRLDERVGFYSPIVAFKLKIMTCVATRGSQQTNIWPGEIENPPGSQHQERGEVWKFTNISSVFGGAPNGLDETVHRKFARGWRINSAVPDSEVLSVICGNERNSLNDHEREEPTERRALSNAPRKSVCEPSLLQPPQKSRKRQSSSLHDEFFRKKIITSRGGINVAPDSSTLLEQNDVIQFVSVDGKQPVWCARYSGENLSRLRVGHLRQNIATIRKIADWRRVQLMTPTPHLHNDRSYVVASGLKKVCYWITDVISLKEDPRSQTASNGLTSHISADSIDNNLVSIGSIRQQASELLNGSRGKDDLATDPRRIKLFFNGMELRDDARDAGHSGLRSEVVNEMTFLVISEDELLQELEQSQKRTCILCVEDFHISAFPTSITAKCAHQTNTCIPCLQYWIAAELDRGGLEAIKCSECPEPLQHGDIKCYATEDVYERYDRLATRAILNAIPNFRWCLRPGCESGQIHVTGDDGPIFKCCDPNCGFRFCVTHSMPWHEGETCAEYDYRTHGRFKDDEASVKTIQEVCKICPKCNSPIEKNGGCDHMTCLKCKDEFCWECLAPYSEIRRRALPGQEITAAQAAFFARTFYDDSASTTYHHRDASQSYTSSVFEGDEENGGSKGLSIQDVDSLSCGESGPPCGQDNTPRYGAESSGSIDAEIAASSSSVLLFVFVRSPILTVIATMAKTFDAAEVARHNKPDDCWVCLYGDVWDVTEFLPSHPGGSSIILKLAGRDATEDYDPVHPPGTLESNLPPSKKLGKIDPATLPKPEVDGAEKEQEKESPPDMKSLLNLDEIEEVATKQISKKCWAYYYSAGDDLISKNFNNTVYKQILLRPRVFVDCTKCDVSTTLLGHKVGLPLYVSPAAMARLAHPAGEHGIAQGISQFGAMQIVSNNASMTPEQIVEGSLPGQIFGWQLYVQNERKKSEDMLVRINKMSDKYKFICLTLDAPVPGKREHDEKSSYVAASLPVTSAVKAGDEKKGPGGGVGQQLFWGTAADLTWKTTLTWLAKHTSLPIVLKGIQTHEDAYLAAQYAPQVKAIILSNHGGRALDTAPPAVHTLLEIRKYCPEVFSRIEVWVDGGIKRGTDVVKALCLGAKAVGVGRAALFGLGAGGAEGVERTFEILKAEIDTCMRLLGVEKVSDLSPKHINSRAVERDVYDGHAGLEKLGLWCLRIQKTFSNGTSRILISLPNSMWTLAILTGPSSKTFFTICLNSTTMRALLSVDQINRPYLLFFLLLYLAGIPTSTFAQTQGNYTSLSEAFWQLSDLTFLPASALHRKPELGGQNFTHCCLLAVNASLYLDNGYIKKVSEPGFIKATVDELISASNGGQFPCTATWNGDYRGAPVVEVPASWLESTCPGWQLSDSKQGDENQWVAPFVGFLLPAVVFCLTIPRRRKIAVWKKLFVQDLSQVVSWILAPFAMILAGLFVCTDTIIWLCTCFAFASPMILSGFYEAYLDQKIISFLMEKTNNFRLTLDMKARLLFVILVGNLDLEPEPIEGDLELIVMNNKHQDDNDRWPNEIGTEIRNPSSPWTHIENLVHPLRSYRDNAIGTPRQWPLHDVQCSIPDCTDLYCKEIPLQRTPKVRKEIGRTKTRLRTMLSCQYSFGSTVGAPVIFFLGAFGFTLVTTLALLGDQDTSLDLAFGMWYMIIPHISIVSGLLLAGNNPNTLEGVVALEFGDVEESGSAEKGHIGNQLFELAYDSRYKPKWLWMRGRSKKDWIEKVCKTYEMRPPSGRRGSFVQDEDMTALREATTMTIMSWAIVLSLTLLLSFIPFVLAFLTGFYTPQVGISCRSFTFLIYAISQLCQIVLWMWAYAGAPCGKYLFIFKQGGFLDQKGFYNPTNLSSLFSKETFWSFKSLWAIIWYNLAVIFGLGGVITSIGGTMMQLMGVYTSDKCSINAEWWTRPHDDVQVVISTNYALEIADARRYWVPCAITAIMFLGPLKLLATPFFLTKKTDPFTKEASHMTLSHNSIIRGYNSIYQQAPRIAASDYRDFVGYCLAWHRFVEGHHAYEEIHFFPAIEKATGEKGVMDGEVDQHATFHGGLASFKDYLANLKNPEKNFKALQLLGIMDSFAEALYSHLAAEPQSLLNLSRLCTAERQFDLAAIAAETGKRSVTLEFAFNVLPIFLGNMETVEFEDGMWQNFPDVPAPVRWIMKNILPLWNRRQWRFMSCSRDGRRKPLIALVFETIFLFLTPILSQSPPQPENIKIKGTTFLDHETLISQFFGKTFLRENVPFIDIPDKQIQDVYYYRWSSLQRHLRYTIAGTGYILTEFVQPVGYAQALNTIDAAAGHQIDETRWLRSNFYNEDYIQVYTRGPGNTVQYTHWILDALYRRASVNGDEAFANGQLDDMIRLWGEWDYTFDSGAGLYYFTPNFDAQEYSLPGYVVAPSGNNQLQLDGPNTYRPSHNAYMAANARAIAAVAAASKNTAVASNFTGIADRLEAAMYKRLWDSKQQFFVDVIRDNNPNLTPVTGREEVGFYPFRFGIGLNSTYNKAALQAFDPQGFQASFGPTTLEIRNQYFFSTKPSDYCCFWNGQSWPFSTAHTLKSLAAIYRSGQSSITADQYVQSLKTYAATQQKNGVPYVAESHYPFTDSWSADSSNHSEHYDHSTNNDDVITGLLGIVPRSDAVLEISPIIPANWTYFAIENVAYHGHLVTVLYDADGTRYKCGGNLCVYVDGEKKVAETRKYPFTETVPLATAPIVGAEQLNIAANPNGLGYYPTASATYTYVTDNPYKVIDGYLFYDSVPDSKFIYALLVMRPNKTPDRWTNYQSPSSNDTLQVTFARPRNISSVTLALFSDVARGGAVDVPSAIEIYGSSGLLTTITNSSSFLPNDRNTFSFNPTQTTFIAVSMHNKPNVFVGVCELEVWTPFVLSPYFYAVDALLTNAQVVFDKKSNATSNGAVVAASNSNSVAGFSGDLPSNQKGKLGVYYANSGTSVVQVKVMVNQVVKMTLSLGGTGGEYKAVLIDVELPSGKNFISLVGGGNGLTVEMISLEGSDPGH</sequence>
<dbReference type="PANTHER" id="PTHR10578:SF82">
    <property type="entry name" value="CYTOCHROME B2, PUTATIVE (AFU_ORTHOLOGUE AFUA_1G07200)-RELATED"/>
    <property type="match status" value="1"/>
</dbReference>
<comment type="similarity">
    <text evidence="21">In the N-terminal section; belongs to the cytochrome b5 family.</text>
</comment>
<feature type="domain" description="RING-type" evidence="31">
    <location>
        <begin position="387"/>
        <end position="615"/>
    </location>
</feature>
<dbReference type="GO" id="GO:0005758">
    <property type="term" value="C:mitochondrial intermembrane space"/>
    <property type="evidence" value="ECO:0007669"/>
    <property type="project" value="UniProtKB-SubCell"/>
</dbReference>
<keyword evidence="16" id="KW-0560">Oxidoreductase</keyword>
<protein>
    <recommendedName>
        <fullName evidence="23">L-lactate dehydrogenase (cytochrome)</fullName>
        <ecNumber evidence="22">1.1.2.3</ecNumber>
    </recommendedName>
    <alternativeName>
        <fullName evidence="25">Cytochrome b2</fullName>
    </alternativeName>
    <alternativeName>
        <fullName evidence="24">Flavocytochrome b2</fullName>
    </alternativeName>
    <alternativeName>
        <fullName evidence="26">L-lactate ferricytochrome c oxidoreductase</fullName>
    </alternativeName>
</protein>
<evidence type="ECO:0000256" key="12">
    <source>
        <dbReference type="ARBA" id="ARBA00022771"/>
    </source>
</evidence>
<evidence type="ECO:0000256" key="13">
    <source>
        <dbReference type="ARBA" id="ARBA00022786"/>
    </source>
</evidence>
<feature type="transmembrane region" description="Helical" evidence="28">
    <location>
        <begin position="1881"/>
        <end position="1903"/>
    </location>
</feature>
<dbReference type="InterPro" id="IPR054491">
    <property type="entry name" value="MGH1-like_GH"/>
</dbReference>
<dbReference type="InterPro" id="IPR005194">
    <property type="entry name" value="Glyco_hydro_65_C"/>
</dbReference>
<dbReference type="Pfam" id="PF22191">
    <property type="entry name" value="IBR_1"/>
    <property type="match status" value="1"/>
</dbReference>
<dbReference type="Pfam" id="PF22422">
    <property type="entry name" value="MGH1-like_GH"/>
    <property type="match status" value="1"/>
</dbReference>
<evidence type="ECO:0000256" key="4">
    <source>
        <dbReference type="ARBA" id="ARBA00011881"/>
    </source>
</evidence>
<dbReference type="InterPro" id="IPR000262">
    <property type="entry name" value="FMN-dep_DH"/>
</dbReference>
<evidence type="ECO:0000313" key="33">
    <source>
        <dbReference type="Proteomes" id="UP000566819"/>
    </source>
</evidence>
<comment type="subunit">
    <text evidence="4">Homotetramer.</text>
</comment>
<dbReference type="InterPro" id="IPR012312">
    <property type="entry name" value="Hemerythrin-like"/>
</dbReference>
<evidence type="ECO:0000256" key="6">
    <source>
        <dbReference type="ARBA" id="ARBA00022617"/>
    </source>
</evidence>
<keyword evidence="5" id="KW-0813">Transport</keyword>
<evidence type="ECO:0000256" key="19">
    <source>
        <dbReference type="ARBA" id="ARBA00052399"/>
    </source>
</evidence>
<keyword evidence="7" id="KW-0285">Flavoprotein</keyword>
<evidence type="ECO:0000256" key="17">
    <source>
        <dbReference type="ARBA" id="ARBA00023004"/>
    </source>
</evidence>
<dbReference type="InterPro" id="IPR008928">
    <property type="entry name" value="6-hairpin_glycosidase_sf"/>
</dbReference>
<dbReference type="GO" id="GO:0005975">
    <property type="term" value="P:carbohydrate metabolic process"/>
    <property type="evidence" value="ECO:0007669"/>
    <property type="project" value="InterPro"/>
</dbReference>
<feature type="transmembrane region" description="Helical" evidence="28">
    <location>
        <begin position="1667"/>
        <end position="1685"/>
    </location>
</feature>
<keyword evidence="28" id="KW-1133">Transmembrane helix</keyword>
<keyword evidence="10" id="KW-0479">Metal-binding</keyword>
<dbReference type="Pfam" id="PF01485">
    <property type="entry name" value="IBR"/>
    <property type="match status" value="1"/>
</dbReference>
<evidence type="ECO:0000256" key="5">
    <source>
        <dbReference type="ARBA" id="ARBA00022448"/>
    </source>
</evidence>
<dbReference type="GO" id="GO:0016740">
    <property type="term" value="F:transferase activity"/>
    <property type="evidence" value="ECO:0007669"/>
    <property type="project" value="UniProtKB-KW"/>
</dbReference>
<feature type="domain" description="FMN hydroxy acid dehydrogenase" evidence="30">
    <location>
        <begin position="809"/>
        <end position="1177"/>
    </location>
</feature>
<dbReference type="InterPro" id="IPR018506">
    <property type="entry name" value="Cyt_B5_heme-BS"/>
</dbReference>
<feature type="region of interest" description="Disordered" evidence="27">
    <location>
        <begin position="657"/>
        <end position="677"/>
    </location>
</feature>
<evidence type="ECO:0000256" key="10">
    <source>
        <dbReference type="ARBA" id="ARBA00022723"/>
    </source>
</evidence>
<dbReference type="InterPro" id="IPR013785">
    <property type="entry name" value="Aldolase_TIM"/>
</dbReference>
<dbReference type="SMART" id="SM01117">
    <property type="entry name" value="Cyt-b5"/>
    <property type="match status" value="1"/>
</dbReference>
<dbReference type="SUPFAM" id="SSF55856">
    <property type="entry name" value="Cytochrome b5-like heme/steroid binding domain"/>
    <property type="match status" value="1"/>
</dbReference>
<dbReference type="CDD" id="cd12108">
    <property type="entry name" value="Hr-like"/>
    <property type="match status" value="1"/>
</dbReference>
<dbReference type="PROSITE" id="PS51873">
    <property type="entry name" value="TRIAD"/>
    <property type="match status" value="1"/>
</dbReference>
<keyword evidence="18" id="KW-0496">Mitochondrion</keyword>
<feature type="transmembrane region" description="Helical" evidence="28">
    <location>
        <begin position="1457"/>
        <end position="1479"/>
    </location>
</feature>
<dbReference type="Gene3D" id="1.20.120.1750">
    <property type="match status" value="1"/>
</dbReference>
<evidence type="ECO:0000256" key="28">
    <source>
        <dbReference type="SAM" id="Phobius"/>
    </source>
</evidence>
<dbReference type="InterPro" id="IPR002867">
    <property type="entry name" value="IBR_dom"/>
</dbReference>
<evidence type="ECO:0000256" key="1">
    <source>
        <dbReference type="ARBA" id="ARBA00001917"/>
    </source>
</evidence>
<proteinExistence type="inferred from homology"/>
<gene>
    <name evidence="32" type="ORF">G7Y89_g2641</name>
</gene>
<evidence type="ECO:0000256" key="27">
    <source>
        <dbReference type="SAM" id="MobiDB-lite"/>
    </source>
</evidence>
<evidence type="ECO:0000256" key="25">
    <source>
        <dbReference type="ARBA" id="ARBA00078774"/>
    </source>
</evidence>
<dbReference type="Gene3D" id="3.20.20.70">
    <property type="entry name" value="Aldolase class I"/>
    <property type="match status" value="1"/>
</dbReference>
<feature type="compositionally biased region" description="Basic and acidic residues" evidence="27">
    <location>
        <begin position="130"/>
        <end position="144"/>
    </location>
</feature>
<evidence type="ECO:0000256" key="20">
    <source>
        <dbReference type="ARBA" id="ARBA00061137"/>
    </source>
</evidence>
<evidence type="ECO:0000256" key="8">
    <source>
        <dbReference type="ARBA" id="ARBA00022643"/>
    </source>
</evidence>
<feature type="transmembrane region" description="Helical" evidence="28">
    <location>
        <begin position="1782"/>
        <end position="1807"/>
    </location>
</feature>
<evidence type="ECO:0000256" key="16">
    <source>
        <dbReference type="ARBA" id="ARBA00023002"/>
    </source>
</evidence>
<evidence type="ECO:0000256" key="18">
    <source>
        <dbReference type="ARBA" id="ARBA00023128"/>
    </source>
</evidence>
<keyword evidence="17" id="KW-0408">Iron</keyword>
<evidence type="ECO:0000256" key="26">
    <source>
        <dbReference type="ARBA" id="ARBA00078938"/>
    </source>
</evidence>
<dbReference type="SUPFAM" id="SSF51395">
    <property type="entry name" value="FMN-linked oxidoreductases"/>
    <property type="match status" value="1"/>
</dbReference>
<keyword evidence="11" id="KW-0677">Repeat</keyword>
<evidence type="ECO:0000256" key="15">
    <source>
        <dbReference type="ARBA" id="ARBA00022946"/>
    </source>
</evidence>
<evidence type="ECO:0000259" key="31">
    <source>
        <dbReference type="PROSITE" id="PS51873"/>
    </source>
</evidence>
<organism evidence="32 33">
    <name type="scientific">Cudoniella acicularis</name>
    <dbReference type="NCBI Taxonomy" id="354080"/>
    <lineage>
        <taxon>Eukaryota</taxon>
        <taxon>Fungi</taxon>
        <taxon>Dikarya</taxon>
        <taxon>Ascomycota</taxon>
        <taxon>Pezizomycotina</taxon>
        <taxon>Leotiomycetes</taxon>
        <taxon>Helotiales</taxon>
        <taxon>Tricladiaceae</taxon>
        <taxon>Cudoniella</taxon>
    </lineage>
</organism>
<dbReference type="Pfam" id="PF00173">
    <property type="entry name" value="Cyt-b5"/>
    <property type="match status" value="1"/>
</dbReference>
<dbReference type="InterPro" id="IPR037458">
    <property type="entry name" value="L-MDH/L-LDH_FMN-bd"/>
</dbReference>
<dbReference type="Pfam" id="PF01814">
    <property type="entry name" value="Hemerythrin"/>
    <property type="match status" value="1"/>
</dbReference>
<dbReference type="InterPro" id="IPR001199">
    <property type="entry name" value="Cyt_B5-like_heme/steroid-bd"/>
</dbReference>
<feature type="transmembrane region" description="Helical" evidence="28">
    <location>
        <begin position="1427"/>
        <end position="1451"/>
    </location>
</feature>
<keyword evidence="28" id="KW-0812">Transmembrane</keyword>
<name>A0A8H4RSX8_9HELO</name>
<dbReference type="SUPFAM" id="SSF48208">
    <property type="entry name" value="Six-hairpin glycosidases"/>
    <property type="match status" value="1"/>
</dbReference>
<dbReference type="FunFam" id="3.20.20.70:FF:000062">
    <property type="entry name" value="Cytochrome b2, mitochondrial, putative"/>
    <property type="match status" value="1"/>
</dbReference>
<comment type="similarity">
    <text evidence="20">In the C-terminal section; belongs to the FMN-dependent alpha-hydroxy acid dehydrogenase family.</text>
</comment>
<evidence type="ECO:0000256" key="24">
    <source>
        <dbReference type="ARBA" id="ARBA00075949"/>
    </source>
</evidence>
<accession>A0A8H4RSX8</accession>
<comment type="caution">
    <text evidence="32">The sequence shown here is derived from an EMBL/GenBank/DDBJ whole genome shotgun (WGS) entry which is preliminary data.</text>
</comment>
<evidence type="ECO:0000256" key="21">
    <source>
        <dbReference type="ARBA" id="ARBA00061589"/>
    </source>
</evidence>
<keyword evidence="33" id="KW-1185">Reference proteome</keyword>
<keyword evidence="6" id="KW-0349">Heme</keyword>
<dbReference type="Gene3D" id="2.60.120.260">
    <property type="entry name" value="Galactose-binding domain-like"/>
    <property type="match status" value="2"/>
</dbReference>
<dbReference type="PANTHER" id="PTHR10578">
    <property type="entry name" value="S -2-HYDROXY-ACID OXIDASE-RELATED"/>
    <property type="match status" value="1"/>
</dbReference>
<dbReference type="GO" id="GO:0008270">
    <property type="term" value="F:zinc ion binding"/>
    <property type="evidence" value="ECO:0007669"/>
    <property type="project" value="UniProtKB-KW"/>
</dbReference>
<dbReference type="FunFam" id="3.10.120.10:FF:000009">
    <property type="entry name" value="Cytochrome b2, mitochondrial, putative"/>
    <property type="match status" value="1"/>
</dbReference>
<dbReference type="CDD" id="cd20336">
    <property type="entry name" value="Rcat_RBR"/>
    <property type="match status" value="1"/>
</dbReference>
<dbReference type="InterPro" id="IPR036400">
    <property type="entry name" value="Cyt_B5-like_heme/steroid_sf"/>
</dbReference>
<dbReference type="Proteomes" id="UP000566819">
    <property type="component" value="Unassembled WGS sequence"/>
</dbReference>
<dbReference type="EMBL" id="JAAMPI010000118">
    <property type="protein sequence ID" value="KAF4635464.1"/>
    <property type="molecule type" value="Genomic_DNA"/>
</dbReference>
<evidence type="ECO:0000256" key="23">
    <source>
        <dbReference type="ARBA" id="ARBA00068515"/>
    </source>
</evidence>
<dbReference type="InterPro" id="IPR013083">
    <property type="entry name" value="Znf_RING/FYVE/PHD"/>
</dbReference>
<dbReference type="Pfam" id="PF01070">
    <property type="entry name" value="FMN_dh"/>
    <property type="match status" value="1"/>
</dbReference>
<comment type="catalytic activity">
    <reaction evidence="19">
        <text>(S)-lactate + 2 Fe(III)-[cytochrome c] = 2 Fe(II)-[cytochrome c] + pyruvate + 2 H(+)</text>
        <dbReference type="Rhea" id="RHEA:19909"/>
        <dbReference type="Rhea" id="RHEA-COMP:10350"/>
        <dbReference type="Rhea" id="RHEA-COMP:14399"/>
        <dbReference type="ChEBI" id="CHEBI:15361"/>
        <dbReference type="ChEBI" id="CHEBI:15378"/>
        <dbReference type="ChEBI" id="CHEBI:16651"/>
        <dbReference type="ChEBI" id="CHEBI:29033"/>
        <dbReference type="ChEBI" id="CHEBI:29034"/>
        <dbReference type="EC" id="1.1.2.3"/>
    </reaction>
    <physiologicalReaction direction="left-to-right" evidence="19">
        <dbReference type="Rhea" id="RHEA:19910"/>
    </physiologicalReaction>
</comment>
<evidence type="ECO:0000313" key="32">
    <source>
        <dbReference type="EMBL" id="KAF4635464.1"/>
    </source>
</evidence>
<dbReference type="CDD" id="cd20335">
    <property type="entry name" value="BRcat_RBR"/>
    <property type="match status" value="1"/>
</dbReference>
<dbReference type="PROSITE" id="PS51349">
    <property type="entry name" value="FMN_HYDROXY_ACID_DH_2"/>
    <property type="match status" value="1"/>
</dbReference>
<evidence type="ECO:0000256" key="22">
    <source>
        <dbReference type="ARBA" id="ARBA00066458"/>
    </source>
</evidence>
<dbReference type="InterPro" id="IPR044066">
    <property type="entry name" value="TRIAD_supradom"/>
</dbReference>
<keyword evidence="13" id="KW-0833">Ubl conjugation pathway</keyword>
<evidence type="ECO:0000259" key="29">
    <source>
        <dbReference type="PROSITE" id="PS50255"/>
    </source>
</evidence>
<dbReference type="Pfam" id="PF03633">
    <property type="entry name" value="Glyco_hydro_65C"/>
    <property type="match status" value="1"/>
</dbReference>
<dbReference type="Gene3D" id="1.20.120.520">
    <property type="entry name" value="nmb1532 protein domain like"/>
    <property type="match status" value="1"/>
</dbReference>
<dbReference type="Gene3D" id="1.50.10.10">
    <property type="match status" value="1"/>
</dbReference>
<dbReference type="InterPro" id="IPR037396">
    <property type="entry name" value="FMN_HAD"/>
</dbReference>
<keyword evidence="12" id="KW-0863">Zinc-finger</keyword>
<comment type="cofactor">
    <cofactor evidence="2">
        <name>heme b</name>
        <dbReference type="ChEBI" id="CHEBI:60344"/>
    </cofactor>
</comment>
<dbReference type="GO" id="GO:0004460">
    <property type="term" value="F:L-lactate dehydrogenase (cytochrome) activity"/>
    <property type="evidence" value="ECO:0007669"/>
    <property type="project" value="UniProtKB-EC"/>
</dbReference>
<reference evidence="32 33" key="1">
    <citation type="submission" date="2020-03" db="EMBL/GenBank/DDBJ databases">
        <title>Draft Genome Sequence of Cudoniella acicularis.</title>
        <authorList>
            <person name="Buettner E."/>
            <person name="Kellner H."/>
        </authorList>
    </citation>
    <scope>NUCLEOTIDE SEQUENCE [LARGE SCALE GENOMIC DNA]</scope>
    <source>
        <strain evidence="32 33">DSM 108380</strain>
    </source>
</reference>
<dbReference type="SMART" id="SM00647">
    <property type="entry name" value="IBR"/>
    <property type="match status" value="2"/>
</dbReference>